<dbReference type="InterPro" id="IPR045864">
    <property type="entry name" value="aa-tRNA-synth_II/BPL/LPL"/>
</dbReference>
<keyword evidence="3 8" id="KW-0436">Ligase</keyword>
<dbReference type="GO" id="GO:1990742">
    <property type="term" value="C:microvesicle"/>
    <property type="evidence" value="ECO:0007669"/>
    <property type="project" value="UniProtKB-ARBA"/>
</dbReference>
<comment type="catalytic activity">
    <reaction evidence="8">
        <text>tRNA(Gly) + glycine + ATP = glycyl-tRNA(Gly) + AMP + diphosphate</text>
        <dbReference type="Rhea" id="RHEA:16013"/>
        <dbReference type="Rhea" id="RHEA-COMP:9664"/>
        <dbReference type="Rhea" id="RHEA-COMP:9683"/>
        <dbReference type="ChEBI" id="CHEBI:30616"/>
        <dbReference type="ChEBI" id="CHEBI:33019"/>
        <dbReference type="ChEBI" id="CHEBI:57305"/>
        <dbReference type="ChEBI" id="CHEBI:78442"/>
        <dbReference type="ChEBI" id="CHEBI:78522"/>
        <dbReference type="ChEBI" id="CHEBI:456215"/>
        <dbReference type="EC" id="6.1.1.14"/>
    </reaction>
</comment>
<dbReference type="PRINTS" id="PR01043">
    <property type="entry name" value="TRNASYNTHGLY"/>
</dbReference>
<sequence>MAGLDAPAAVVVVLTPNAASRTAWVPGLRVPRIEGPPTAQPERVHAMSATPDSKTSKPSKKKSSLDDVVSLAKRRGFVFPSGEIYGGTRSAWDYGPLGVELKENIKRQWWRSVVTSRDDVVGLDSSVILPRQTWVASGHVGVFTDPLTECQQCHKRYRSDHLAEEFEEKKGRAPAGANGGLEEITCPNCGTRGLWTEPRDFNMMLKTYLGPVEDESGLHYLRPETAQGIFVNFANVMGSARKKPPFGIGQIGKSFRNEITPGNFIFRTREFEQMEMEFFVEPGTDETWHQYWIDTRTDWYVDLGIARENLRHYEHPKEKLSHYSTRTVDIEYRFGFSGSEWGELEGIANRTDFDLKTHSSHSGTDLSYFDQGKGERWVPYVIEPAAGLTRSLMAFLIEAYAEDEAPNAKGGIDKRTVLRLDHRLAPVKAAVLPLSRSEDLSPKARDLAAQLRKTWNVDFDDAGAIGRRYRRQDEIGTPFCLTVDFDTLEDQAVTVRSRDTMTQERVSLDQVESYLAGRLLGC</sequence>
<evidence type="ECO:0000256" key="8">
    <source>
        <dbReference type="HAMAP-Rule" id="MF_00253"/>
    </source>
</evidence>
<evidence type="ECO:0000256" key="2">
    <source>
        <dbReference type="ARBA" id="ARBA00022490"/>
    </source>
</evidence>
<dbReference type="SUPFAM" id="SSF55681">
    <property type="entry name" value="Class II aaRS and biotin synthetases"/>
    <property type="match status" value="1"/>
</dbReference>
<feature type="domain" description="Aminoacyl-transfer RNA synthetases class-II family profile" evidence="10">
    <location>
        <begin position="67"/>
        <end position="433"/>
    </location>
</feature>
<feature type="binding site" evidence="8">
    <location>
        <begin position="271"/>
        <end position="275"/>
    </location>
    <ligand>
        <name>substrate</name>
    </ligand>
</feature>
<comment type="caution">
    <text evidence="11">The sequence shown here is derived from an EMBL/GenBank/DDBJ whole genome shotgun (WGS) entry which is preliminary data.</text>
</comment>
<evidence type="ECO:0000256" key="4">
    <source>
        <dbReference type="ARBA" id="ARBA00022741"/>
    </source>
</evidence>
<dbReference type="InterPro" id="IPR002315">
    <property type="entry name" value="tRNA-synt_gly"/>
</dbReference>
<dbReference type="GO" id="GO:0070062">
    <property type="term" value="C:extracellular exosome"/>
    <property type="evidence" value="ECO:0007669"/>
    <property type="project" value="UniProtKB-ARBA"/>
</dbReference>
<evidence type="ECO:0000256" key="5">
    <source>
        <dbReference type="ARBA" id="ARBA00022840"/>
    </source>
</evidence>
<protein>
    <recommendedName>
        <fullName evidence="8">Glycine--tRNA ligase</fullName>
        <ecNumber evidence="8">6.1.1.14</ecNumber>
    </recommendedName>
    <alternativeName>
        <fullName evidence="8">Glycyl-tRNA synthetase</fullName>
        <shortName evidence="8">GlyRS</shortName>
    </alternativeName>
</protein>
<dbReference type="EC" id="6.1.1.14" evidence="8"/>
<dbReference type="NCBIfam" id="NF003211">
    <property type="entry name" value="PRK04173.1"/>
    <property type="match status" value="1"/>
</dbReference>
<feature type="binding site" evidence="8">
    <location>
        <position position="224"/>
    </location>
    <ligand>
        <name>substrate</name>
    </ligand>
</feature>
<dbReference type="AlphaFoldDB" id="A0A316AA22"/>
<comment type="similarity">
    <text evidence="1 8">Belongs to the class-II aminoacyl-tRNA synthetase family.</text>
</comment>
<keyword evidence="6 8" id="KW-0648">Protein biosynthesis</keyword>
<dbReference type="GO" id="GO:0004081">
    <property type="term" value="F:bis(5'-nucleosyl)-tetraphosphatase (asymmetrical) activity"/>
    <property type="evidence" value="ECO:0007669"/>
    <property type="project" value="UniProtKB-ARBA"/>
</dbReference>
<dbReference type="InterPro" id="IPR006195">
    <property type="entry name" value="aa-tRNA-synth_II"/>
</dbReference>
<evidence type="ECO:0000259" key="10">
    <source>
        <dbReference type="PROSITE" id="PS50862"/>
    </source>
</evidence>
<gene>
    <name evidence="8" type="primary">glyQS</name>
    <name evidence="11" type="ORF">BXY45_109130</name>
</gene>
<keyword evidence="7 8" id="KW-0030">Aminoacyl-tRNA synthetase</keyword>
<dbReference type="NCBIfam" id="TIGR00389">
    <property type="entry name" value="glyS_dimeric"/>
    <property type="match status" value="1"/>
</dbReference>
<dbReference type="SUPFAM" id="SSF52954">
    <property type="entry name" value="Class II aaRS ABD-related"/>
    <property type="match status" value="1"/>
</dbReference>
<dbReference type="PROSITE" id="PS50862">
    <property type="entry name" value="AA_TRNA_LIGASE_II"/>
    <property type="match status" value="1"/>
</dbReference>
<dbReference type="GO" id="GO:0006426">
    <property type="term" value="P:glycyl-tRNA aminoacylation"/>
    <property type="evidence" value="ECO:0007669"/>
    <property type="project" value="UniProtKB-UniRule"/>
</dbReference>
<name>A0A316AA22_9ACTN</name>
<feature type="binding site" evidence="8">
    <location>
        <begin position="343"/>
        <end position="344"/>
    </location>
    <ligand>
        <name>ATP</name>
        <dbReference type="ChEBI" id="CHEBI:30616"/>
    </ligand>
</feature>
<comment type="subcellular location">
    <subcellularLocation>
        <location evidence="8">Cytoplasm</location>
    </subcellularLocation>
</comment>
<keyword evidence="5 8" id="KW-0067">ATP-binding</keyword>
<organism evidence="11 12">
    <name type="scientific">Quadrisphaera granulorum</name>
    <dbReference type="NCBI Taxonomy" id="317664"/>
    <lineage>
        <taxon>Bacteria</taxon>
        <taxon>Bacillati</taxon>
        <taxon>Actinomycetota</taxon>
        <taxon>Actinomycetes</taxon>
        <taxon>Kineosporiales</taxon>
        <taxon>Kineosporiaceae</taxon>
        <taxon>Quadrisphaera</taxon>
    </lineage>
</organism>
<dbReference type="PANTHER" id="PTHR10745:SF8">
    <property type="entry name" value="DNA POLYMERASE SUBUNIT GAMMA-2, MITOCHONDRIAL"/>
    <property type="match status" value="1"/>
</dbReference>
<dbReference type="EMBL" id="QGDQ01000009">
    <property type="protein sequence ID" value="PWJ54048.1"/>
    <property type="molecule type" value="Genomic_DNA"/>
</dbReference>
<feature type="binding site" evidence="8">
    <location>
        <begin position="387"/>
        <end position="390"/>
    </location>
    <ligand>
        <name>ATP</name>
        <dbReference type="ChEBI" id="CHEBI:30616"/>
    </ligand>
</feature>
<dbReference type="GO" id="GO:0015966">
    <property type="term" value="P:diadenosine tetraphosphate biosynthetic process"/>
    <property type="evidence" value="ECO:0007669"/>
    <property type="project" value="UniProtKB-ARBA"/>
</dbReference>
<feature type="binding site" evidence="8">
    <location>
        <begin position="256"/>
        <end position="258"/>
    </location>
    <ligand>
        <name>ATP</name>
        <dbReference type="ChEBI" id="CHEBI:30616"/>
    </ligand>
</feature>
<evidence type="ECO:0000256" key="7">
    <source>
        <dbReference type="ARBA" id="ARBA00023146"/>
    </source>
</evidence>
<keyword evidence="2 8" id="KW-0963">Cytoplasm</keyword>
<keyword evidence="4 8" id="KW-0547">Nucleotide-binding</keyword>
<dbReference type="Gene3D" id="3.40.50.800">
    <property type="entry name" value="Anticodon-binding domain"/>
    <property type="match status" value="1"/>
</dbReference>
<dbReference type="PANTHER" id="PTHR10745">
    <property type="entry name" value="GLYCYL-TRNA SYNTHETASE/DNA POLYMERASE SUBUNIT GAMMA-2"/>
    <property type="match status" value="1"/>
</dbReference>
<dbReference type="InterPro" id="IPR002314">
    <property type="entry name" value="aa-tRNA-synt_IIb"/>
</dbReference>
<comment type="subunit">
    <text evidence="8">Homodimer.</text>
</comment>
<feature type="binding site" evidence="8">
    <location>
        <position position="158"/>
    </location>
    <ligand>
        <name>substrate</name>
    </ligand>
</feature>
<dbReference type="Proteomes" id="UP000245469">
    <property type="component" value="Unassembled WGS sequence"/>
</dbReference>
<proteinExistence type="inferred from homology"/>
<dbReference type="CDD" id="cd00774">
    <property type="entry name" value="GlyRS-like_core"/>
    <property type="match status" value="1"/>
</dbReference>
<dbReference type="Pfam" id="PF00587">
    <property type="entry name" value="tRNA-synt_2b"/>
    <property type="match status" value="1"/>
</dbReference>
<evidence type="ECO:0000256" key="3">
    <source>
        <dbReference type="ARBA" id="ARBA00022598"/>
    </source>
</evidence>
<comment type="function">
    <text evidence="8">Catalyzes the attachment of glycine to tRNA(Gly).</text>
</comment>
<dbReference type="Gene3D" id="3.30.930.10">
    <property type="entry name" value="Bira Bifunctional Protein, Domain 2"/>
    <property type="match status" value="1"/>
</dbReference>
<reference evidence="11 12" key="1">
    <citation type="submission" date="2018-03" db="EMBL/GenBank/DDBJ databases">
        <title>Genomic Encyclopedia of Archaeal and Bacterial Type Strains, Phase II (KMG-II): from individual species to whole genera.</title>
        <authorList>
            <person name="Goeker M."/>
        </authorList>
    </citation>
    <scope>NUCLEOTIDE SEQUENCE [LARGE SCALE GENOMIC DNA]</scope>
    <source>
        <strain evidence="11 12">DSM 44889</strain>
    </source>
</reference>
<keyword evidence="12" id="KW-1185">Reference proteome</keyword>
<feature type="binding site" evidence="8">
    <location>
        <begin position="266"/>
        <end position="271"/>
    </location>
    <ligand>
        <name>ATP</name>
        <dbReference type="ChEBI" id="CHEBI:30616"/>
    </ligand>
</feature>
<dbReference type="InterPro" id="IPR004154">
    <property type="entry name" value="Anticodon-bd"/>
</dbReference>
<dbReference type="GO" id="GO:0046983">
    <property type="term" value="F:protein dimerization activity"/>
    <property type="evidence" value="ECO:0007669"/>
    <property type="project" value="UniProtKB-ARBA"/>
</dbReference>
<feature type="binding site" evidence="8">
    <location>
        <begin position="383"/>
        <end position="387"/>
    </location>
    <ligand>
        <name>substrate</name>
    </ligand>
</feature>
<evidence type="ECO:0000256" key="9">
    <source>
        <dbReference type="SAM" id="MobiDB-lite"/>
    </source>
</evidence>
<evidence type="ECO:0000256" key="6">
    <source>
        <dbReference type="ARBA" id="ARBA00022917"/>
    </source>
</evidence>
<dbReference type="HAMAP" id="MF_00253_B">
    <property type="entry name" value="Gly_tRNA_synth_B"/>
    <property type="match status" value="1"/>
</dbReference>
<dbReference type="InterPro" id="IPR027031">
    <property type="entry name" value="Gly-tRNA_synthase/POLG2"/>
</dbReference>
<evidence type="ECO:0000256" key="1">
    <source>
        <dbReference type="ARBA" id="ARBA00008226"/>
    </source>
</evidence>
<accession>A0A316AA22</accession>
<dbReference type="Pfam" id="PF03129">
    <property type="entry name" value="HGTP_anticodon"/>
    <property type="match status" value="1"/>
</dbReference>
<dbReference type="GO" id="GO:0005829">
    <property type="term" value="C:cytosol"/>
    <property type="evidence" value="ECO:0007669"/>
    <property type="project" value="UniProtKB-ARBA"/>
</dbReference>
<dbReference type="GO" id="GO:0005524">
    <property type="term" value="F:ATP binding"/>
    <property type="evidence" value="ECO:0007669"/>
    <property type="project" value="UniProtKB-UniRule"/>
</dbReference>
<dbReference type="GO" id="GO:0004820">
    <property type="term" value="F:glycine-tRNA ligase activity"/>
    <property type="evidence" value="ECO:0007669"/>
    <property type="project" value="UniProtKB-UniRule"/>
</dbReference>
<dbReference type="InterPro" id="IPR036621">
    <property type="entry name" value="Anticodon-bd_dom_sf"/>
</dbReference>
<feature type="region of interest" description="Disordered" evidence="9">
    <location>
        <begin position="34"/>
        <end position="65"/>
    </location>
</feature>
<dbReference type="InterPro" id="IPR022961">
    <property type="entry name" value="Gly_tRNA_ligase_bac"/>
</dbReference>
<dbReference type="FunFam" id="3.40.50.800:FF:000002">
    <property type="entry name" value="Glycine--tRNA ligase"/>
    <property type="match status" value="1"/>
</dbReference>
<dbReference type="InterPro" id="IPR033731">
    <property type="entry name" value="GlyRS-like_core"/>
</dbReference>
<dbReference type="CDD" id="cd00858">
    <property type="entry name" value="GlyRS_anticodon"/>
    <property type="match status" value="1"/>
</dbReference>
<evidence type="ECO:0000313" key="12">
    <source>
        <dbReference type="Proteomes" id="UP000245469"/>
    </source>
</evidence>
<evidence type="ECO:0000313" key="11">
    <source>
        <dbReference type="EMBL" id="PWJ54048.1"/>
    </source>
</evidence>